<dbReference type="EMBL" id="BMYT01000006">
    <property type="protein sequence ID" value="GGX22217.1"/>
    <property type="molecule type" value="Genomic_DNA"/>
</dbReference>
<keyword evidence="1" id="KW-0285">Flavoprotein</keyword>
<dbReference type="Pfam" id="PF00175">
    <property type="entry name" value="NAD_binding_1"/>
    <property type="match status" value="1"/>
</dbReference>
<organism evidence="7 8">
    <name type="scientific">Undibacterium macrobrachii</name>
    <dbReference type="NCBI Taxonomy" id="1119058"/>
    <lineage>
        <taxon>Bacteria</taxon>
        <taxon>Pseudomonadati</taxon>
        <taxon>Pseudomonadota</taxon>
        <taxon>Betaproteobacteria</taxon>
        <taxon>Burkholderiales</taxon>
        <taxon>Oxalobacteraceae</taxon>
        <taxon>Undibacterium</taxon>
    </lineage>
</organism>
<gene>
    <name evidence="7" type="ORF">GCM10011282_30330</name>
</gene>
<evidence type="ECO:0000259" key="5">
    <source>
        <dbReference type="PROSITE" id="PS50902"/>
    </source>
</evidence>
<feature type="domain" description="FAD-binding FR-type" evidence="6">
    <location>
        <begin position="149"/>
        <end position="263"/>
    </location>
</feature>
<evidence type="ECO:0000256" key="1">
    <source>
        <dbReference type="ARBA" id="ARBA00022630"/>
    </source>
</evidence>
<dbReference type="CDD" id="cd06200">
    <property type="entry name" value="SiR_like1"/>
    <property type="match status" value="1"/>
</dbReference>
<dbReference type="Gene3D" id="2.40.30.10">
    <property type="entry name" value="Translation factors"/>
    <property type="match status" value="1"/>
</dbReference>
<dbReference type="Gene3D" id="3.40.50.80">
    <property type="entry name" value="Nucleotide-binding domain of ferredoxin-NADP reductase (FNR) module"/>
    <property type="match status" value="1"/>
</dbReference>
<dbReference type="InterPro" id="IPR001094">
    <property type="entry name" value="Flavdoxin-like"/>
</dbReference>
<dbReference type="PRINTS" id="PR00371">
    <property type="entry name" value="FPNCR"/>
</dbReference>
<dbReference type="SUPFAM" id="SSF52343">
    <property type="entry name" value="Ferredoxin reductase-like, C-terminal NADP-linked domain"/>
    <property type="match status" value="1"/>
</dbReference>
<dbReference type="InterPro" id="IPR001433">
    <property type="entry name" value="OxRdtase_FAD/NAD-bd"/>
</dbReference>
<keyword evidence="3" id="KW-0813">Transport</keyword>
<dbReference type="Pfam" id="PF00258">
    <property type="entry name" value="Flavodoxin_1"/>
    <property type="match status" value="1"/>
</dbReference>
<dbReference type="EC" id="1.6.2.4" evidence="4"/>
<keyword evidence="3" id="KW-0249">Electron transport</keyword>
<dbReference type="SUPFAM" id="SSF63380">
    <property type="entry name" value="Riboflavin synthase domain-like"/>
    <property type="match status" value="1"/>
</dbReference>
<protein>
    <recommendedName>
        <fullName evidence="4">NADPH--hemoprotein reductase</fullName>
        <ecNumber evidence="4">1.6.2.4</ecNumber>
    </recommendedName>
</protein>
<dbReference type="PROSITE" id="PS50902">
    <property type="entry name" value="FLAVODOXIN_LIKE"/>
    <property type="match status" value="1"/>
</dbReference>
<evidence type="ECO:0000259" key="6">
    <source>
        <dbReference type="PROSITE" id="PS51384"/>
    </source>
</evidence>
<proteinExistence type="predicted"/>
<keyword evidence="2" id="KW-0288">FMN</keyword>
<sequence>MYASQTGYAEQLAQQTQASLQQGAMQTHLLDIAQLDLTTLQKAQQVLFIASTTGEGDAPDSAAKFTRTIMTQSLSLTQCRYAVLALGDRHYQAFCAFGRQLDQWLHQQGAKTLFDMVEVDNGDDGALRHWQHHLGVLSGHTDLADWHPAEYETWTLSERHLLNPASQGNPVFQIRLTPPASSHWQAGDIAEILPRRPGVATVLPHREYSIASIPEDGAVELIVRQMQQADGSLGWGSGWLCHYAELGEKIPLRLRSNRSFHPPRQNYPLILIGNGTGIAGLRAHLKHRAQQGQHQNWLFFGERQRAHDFFCQADIAQWQSSGVLSKLDLAFSRDQTQRIYVQDKLREQATELSQWINAGAAIYVCGSLEGMAGAVDAVLREIAGDAVIEKMREDGLYRRDVY</sequence>
<dbReference type="Proteomes" id="UP000620127">
    <property type="component" value="Unassembled WGS sequence"/>
</dbReference>
<evidence type="ECO:0000256" key="2">
    <source>
        <dbReference type="ARBA" id="ARBA00022643"/>
    </source>
</evidence>
<dbReference type="PANTHER" id="PTHR19384:SF17">
    <property type="entry name" value="NADPH--CYTOCHROME P450 REDUCTASE"/>
    <property type="match status" value="1"/>
</dbReference>
<dbReference type="PANTHER" id="PTHR19384">
    <property type="entry name" value="NITRIC OXIDE SYNTHASE-RELATED"/>
    <property type="match status" value="1"/>
</dbReference>
<evidence type="ECO:0000256" key="3">
    <source>
        <dbReference type="ARBA" id="ARBA00022982"/>
    </source>
</evidence>
<dbReference type="InterPro" id="IPR017927">
    <property type="entry name" value="FAD-bd_FR_type"/>
</dbReference>
<dbReference type="InterPro" id="IPR039261">
    <property type="entry name" value="FNR_nucleotide-bd"/>
</dbReference>
<dbReference type="InterPro" id="IPR029039">
    <property type="entry name" value="Flavoprotein-like_sf"/>
</dbReference>
<dbReference type="PROSITE" id="PS51384">
    <property type="entry name" value="FAD_FR"/>
    <property type="match status" value="1"/>
</dbReference>
<keyword evidence="8" id="KW-1185">Reference proteome</keyword>
<accession>A0ABQ2XLQ7</accession>
<dbReference type="PRINTS" id="PR00369">
    <property type="entry name" value="FLAVODOXIN"/>
</dbReference>
<dbReference type="Gene3D" id="3.40.50.360">
    <property type="match status" value="1"/>
</dbReference>
<dbReference type="InterPro" id="IPR017938">
    <property type="entry name" value="Riboflavin_synthase-like_b-brl"/>
</dbReference>
<dbReference type="InterPro" id="IPR001709">
    <property type="entry name" value="Flavoprot_Pyr_Nucl_cyt_Rdtase"/>
</dbReference>
<dbReference type="SUPFAM" id="SSF52218">
    <property type="entry name" value="Flavoproteins"/>
    <property type="match status" value="1"/>
</dbReference>
<feature type="domain" description="Flavodoxin-like" evidence="5">
    <location>
        <begin position="1"/>
        <end position="135"/>
    </location>
</feature>
<dbReference type="InterPro" id="IPR008254">
    <property type="entry name" value="Flavodoxin/NO_synth"/>
</dbReference>
<evidence type="ECO:0000313" key="8">
    <source>
        <dbReference type="Proteomes" id="UP000620127"/>
    </source>
</evidence>
<evidence type="ECO:0000256" key="4">
    <source>
        <dbReference type="ARBA" id="ARBA00023797"/>
    </source>
</evidence>
<comment type="caution">
    <text evidence="7">The sequence shown here is derived from an EMBL/GenBank/DDBJ whole genome shotgun (WGS) entry which is preliminary data.</text>
</comment>
<name>A0ABQ2XLQ7_9BURK</name>
<evidence type="ECO:0000313" key="7">
    <source>
        <dbReference type="EMBL" id="GGX22217.1"/>
    </source>
</evidence>
<reference evidence="8" key="1">
    <citation type="journal article" date="2019" name="Int. J. Syst. Evol. Microbiol.">
        <title>The Global Catalogue of Microorganisms (GCM) 10K type strain sequencing project: providing services to taxonomists for standard genome sequencing and annotation.</title>
        <authorList>
            <consortium name="The Broad Institute Genomics Platform"/>
            <consortium name="The Broad Institute Genome Sequencing Center for Infectious Disease"/>
            <person name="Wu L."/>
            <person name="Ma J."/>
        </authorList>
    </citation>
    <scope>NUCLEOTIDE SEQUENCE [LARGE SCALE GENOMIC DNA]</scope>
    <source>
        <strain evidence="8">KCTC 23916</strain>
    </source>
</reference>